<organism evidence="1 2">
    <name type="scientific">Auriscalpium vulgare</name>
    <dbReference type="NCBI Taxonomy" id="40419"/>
    <lineage>
        <taxon>Eukaryota</taxon>
        <taxon>Fungi</taxon>
        <taxon>Dikarya</taxon>
        <taxon>Basidiomycota</taxon>
        <taxon>Agaricomycotina</taxon>
        <taxon>Agaricomycetes</taxon>
        <taxon>Russulales</taxon>
        <taxon>Auriscalpiaceae</taxon>
        <taxon>Auriscalpium</taxon>
    </lineage>
</organism>
<evidence type="ECO:0000313" key="2">
    <source>
        <dbReference type="Proteomes" id="UP000814033"/>
    </source>
</evidence>
<accession>A0ACB8RGI1</accession>
<sequence length="296" mass="32154">MRARRRSAHMTPGVAAPLRTHCSCVLRGNYTYTQYDKDMLPPDTVAPFPTCQTTISLGSGPRNPLPASLLRPVMFFTCTIAPFGPHDHKTASCPLGAHARRPSMPGLPRRARPPASGPGPKAYHSAHRKRARYGTPAALRIRAGAASRLQRCILRRLALGRPWEPPSAVGHGIQQHIPYTCRGHWRRRFGTASSGASARRPQPALLPTLTHDMPSSRLSSANSSSPIHILAHRPPYRSPSHRPARSRRRHRRPARVGGAFPRAAGLERLSPRAHSGSPAQEAGAARLGAGNQVCGR</sequence>
<evidence type="ECO:0000313" key="1">
    <source>
        <dbReference type="EMBL" id="KAI0042638.1"/>
    </source>
</evidence>
<reference evidence="1" key="1">
    <citation type="submission" date="2021-02" db="EMBL/GenBank/DDBJ databases">
        <authorList>
            <consortium name="DOE Joint Genome Institute"/>
            <person name="Ahrendt S."/>
            <person name="Looney B.P."/>
            <person name="Miyauchi S."/>
            <person name="Morin E."/>
            <person name="Drula E."/>
            <person name="Courty P.E."/>
            <person name="Chicoki N."/>
            <person name="Fauchery L."/>
            <person name="Kohler A."/>
            <person name="Kuo A."/>
            <person name="Labutti K."/>
            <person name="Pangilinan J."/>
            <person name="Lipzen A."/>
            <person name="Riley R."/>
            <person name="Andreopoulos W."/>
            <person name="He G."/>
            <person name="Johnson J."/>
            <person name="Barry K.W."/>
            <person name="Grigoriev I.V."/>
            <person name="Nagy L."/>
            <person name="Hibbett D."/>
            <person name="Henrissat B."/>
            <person name="Matheny P.B."/>
            <person name="Labbe J."/>
            <person name="Martin F."/>
        </authorList>
    </citation>
    <scope>NUCLEOTIDE SEQUENCE</scope>
    <source>
        <strain evidence="1">FP105234-sp</strain>
    </source>
</reference>
<gene>
    <name evidence="1" type="ORF">FA95DRAFT_545022</name>
</gene>
<reference evidence="1" key="2">
    <citation type="journal article" date="2022" name="New Phytol.">
        <title>Evolutionary transition to the ectomycorrhizal habit in the genomes of a hyperdiverse lineage of mushroom-forming fungi.</title>
        <authorList>
            <person name="Looney B."/>
            <person name="Miyauchi S."/>
            <person name="Morin E."/>
            <person name="Drula E."/>
            <person name="Courty P.E."/>
            <person name="Kohler A."/>
            <person name="Kuo A."/>
            <person name="LaButti K."/>
            <person name="Pangilinan J."/>
            <person name="Lipzen A."/>
            <person name="Riley R."/>
            <person name="Andreopoulos W."/>
            <person name="He G."/>
            <person name="Johnson J."/>
            <person name="Nolan M."/>
            <person name="Tritt A."/>
            <person name="Barry K.W."/>
            <person name="Grigoriev I.V."/>
            <person name="Nagy L.G."/>
            <person name="Hibbett D."/>
            <person name="Henrissat B."/>
            <person name="Matheny P.B."/>
            <person name="Labbe J."/>
            <person name="Martin F.M."/>
        </authorList>
    </citation>
    <scope>NUCLEOTIDE SEQUENCE</scope>
    <source>
        <strain evidence="1">FP105234-sp</strain>
    </source>
</reference>
<proteinExistence type="predicted"/>
<keyword evidence="2" id="KW-1185">Reference proteome</keyword>
<protein>
    <submittedName>
        <fullName evidence="1">Uncharacterized protein</fullName>
    </submittedName>
</protein>
<name>A0ACB8RGI1_9AGAM</name>
<dbReference type="Proteomes" id="UP000814033">
    <property type="component" value="Unassembled WGS sequence"/>
</dbReference>
<comment type="caution">
    <text evidence="1">The sequence shown here is derived from an EMBL/GenBank/DDBJ whole genome shotgun (WGS) entry which is preliminary data.</text>
</comment>
<dbReference type="EMBL" id="MU276055">
    <property type="protein sequence ID" value="KAI0042638.1"/>
    <property type="molecule type" value="Genomic_DNA"/>
</dbReference>